<dbReference type="EMBL" id="KN823296">
    <property type="protein sequence ID" value="KIO18316.1"/>
    <property type="molecule type" value="Genomic_DNA"/>
</dbReference>
<keyword evidence="2" id="KW-1185">Reference proteome</keyword>
<dbReference type="OrthoDB" id="3258579at2759"/>
<organism evidence="1 2">
    <name type="scientific">Tulasnella calospora MUT 4182</name>
    <dbReference type="NCBI Taxonomy" id="1051891"/>
    <lineage>
        <taxon>Eukaryota</taxon>
        <taxon>Fungi</taxon>
        <taxon>Dikarya</taxon>
        <taxon>Basidiomycota</taxon>
        <taxon>Agaricomycotina</taxon>
        <taxon>Agaricomycetes</taxon>
        <taxon>Cantharellales</taxon>
        <taxon>Tulasnellaceae</taxon>
        <taxon>Tulasnella</taxon>
    </lineage>
</organism>
<sequence length="343" mass="38766">MLSGPSTRRHVIFDGTDRSISFLDFIRRLESSPDWIDMTAFSVSKDMEQVVPTHLYGEALRYYEALDPDCQQHWSQLRDVMARRFPGAIRSGGLVRRSPTQWEEDGLPTMAESPPLTSSKLAVPDAAIDVVEEPTSPEDVLRHKTSCTFIFSKSQSNGNFTGMVCDQLAELIRDLAGECLFKEPYVTVHSMFIQYAHGGTKWKPISTSLQVEVDLTDPLAVAAAKKAPLITIPSNDDSERYLVGFTYNVLRGHRFIDFCHKVLAPRKFKTDYLQLSGQQTVSPTRQLSQAYSVTDFVYNHNNPYTPRKRPPTGTYTIQSHLKSRMLASEIEILGEITWILEIV</sequence>
<reference evidence="1 2" key="1">
    <citation type="submission" date="2014-04" db="EMBL/GenBank/DDBJ databases">
        <authorList>
            <consortium name="DOE Joint Genome Institute"/>
            <person name="Kuo A."/>
            <person name="Girlanda M."/>
            <person name="Perotto S."/>
            <person name="Kohler A."/>
            <person name="Nagy L.G."/>
            <person name="Floudas D."/>
            <person name="Copeland A."/>
            <person name="Barry K.W."/>
            <person name="Cichocki N."/>
            <person name="Veneault-Fourrey C."/>
            <person name="LaButti K."/>
            <person name="Lindquist E.A."/>
            <person name="Lipzen A."/>
            <person name="Lundell T."/>
            <person name="Morin E."/>
            <person name="Murat C."/>
            <person name="Sun H."/>
            <person name="Tunlid A."/>
            <person name="Henrissat B."/>
            <person name="Grigoriev I.V."/>
            <person name="Hibbett D.S."/>
            <person name="Martin F."/>
            <person name="Nordberg H.P."/>
            <person name="Cantor M.N."/>
            <person name="Hua S.X."/>
        </authorList>
    </citation>
    <scope>NUCLEOTIDE SEQUENCE [LARGE SCALE GENOMIC DNA]</scope>
    <source>
        <strain evidence="1 2">MUT 4182</strain>
    </source>
</reference>
<gene>
    <name evidence="1" type="ORF">M407DRAFT_32024</name>
</gene>
<evidence type="ECO:0000313" key="1">
    <source>
        <dbReference type="EMBL" id="KIO18316.1"/>
    </source>
</evidence>
<dbReference type="HOGENOM" id="CLU_073163_0_0_1"/>
<evidence type="ECO:0000313" key="2">
    <source>
        <dbReference type="Proteomes" id="UP000054248"/>
    </source>
</evidence>
<protein>
    <submittedName>
        <fullName evidence="1">Uncharacterized protein</fullName>
    </submittedName>
</protein>
<dbReference type="AlphaFoldDB" id="A0A0C3Q4Q1"/>
<dbReference type="Proteomes" id="UP000054248">
    <property type="component" value="Unassembled WGS sequence"/>
</dbReference>
<reference evidence="2" key="2">
    <citation type="submission" date="2015-01" db="EMBL/GenBank/DDBJ databases">
        <title>Evolutionary Origins and Diversification of the Mycorrhizal Mutualists.</title>
        <authorList>
            <consortium name="DOE Joint Genome Institute"/>
            <consortium name="Mycorrhizal Genomics Consortium"/>
            <person name="Kohler A."/>
            <person name="Kuo A."/>
            <person name="Nagy L.G."/>
            <person name="Floudas D."/>
            <person name="Copeland A."/>
            <person name="Barry K.W."/>
            <person name="Cichocki N."/>
            <person name="Veneault-Fourrey C."/>
            <person name="LaButti K."/>
            <person name="Lindquist E.A."/>
            <person name="Lipzen A."/>
            <person name="Lundell T."/>
            <person name="Morin E."/>
            <person name="Murat C."/>
            <person name="Riley R."/>
            <person name="Ohm R."/>
            <person name="Sun H."/>
            <person name="Tunlid A."/>
            <person name="Henrissat B."/>
            <person name="Grigoriev I.V."/>
            <person name="Hibbett D.S."/>
            <person name="Martin F."/>
        </authorList>
    </citation>
    <scope>NUCLEOTIDE SEQUENCE [LARGE SCALE GENOMIC DNA]</scope>
    <source>
        <strain evidence="2">MUT 4182</strain>
    </source>
</reference>
<accession>A0A0C3Q4Q1</accession>
<name>A0A0C3Q4Q1_9AGAM</name>
<proteinExistence type="predicted"/>